<evidence type="ECO:0000313" key="2">
    <source>
        <dbReference type="EMBL" id="KAK1128919.1"/>
    </source>
</evidence>
<proteinExistence type="predicted"/>
<protein>
    <submittedName>
        <fullName evidence="2">Uncharacterized protein</fullName>
    </submittedName>
</protein>
<keyword evidence="3" id="KW-1185">Reference proteome</keyword>
<accession>A0AA40G0Q6</accession>
<dbReference type="AlphaFoldDB" id="A0AA40G0Q6"/>
<gene>
    <name evidence="2" type="ORF">K0M31_020055</name>
</gene>
<name>A0AA40G0Q6_9HYME</name>
<comment type="caution">
    <text evidence="2">The sequence shown here is derived from an EMBL/GenBank/DDBJ whole genome shotgun (WGS) entry which is preliminary data.</text>
</comment>
<evidence type="ECO:0000313" key="3">
    <source>
        <dbReference type="Proteomes" id="UP001177670"/>
    </source>
</evidence>
<dbReference type="Proteomes" id="UP001177670">
    <property type="component" value="Unassembled WGS sequence"/>
</dbReference>
<feature type="region of interest" description="Disordered" evidence="1">
    <location>
        <begin position="34"/>
        <end position="54"/>
    </location>
</feature>
<sequence>IRSVHSDPQGSSLTVSNPLRRAWKWVCVARSISEETEGKRKKKRIANSVSSSFGATPRPCDRLYTVCGAELELENSTIREQSSGLVRERSERYSIRVGTRRVWKRHNYRRLIDDPWFPKGIAIDPIS</sequence>
<feature type="non-terminal residue" evidence="2">
    <location>
        <position position="1"/>
    </location>
</feature>
<dbReference type="EMBL" id="JAHYIQ010000009">
    <property type="protein sequence ID" value="KAK1128919.1"/>
    <property type="molecule type" value="Genomic_DNA"/>
</dbReference>
<organism evidence="2 3">
    <name type="scientific">Melipona bicolor</name>
    <dbReference type="NCBI Taxonomy" id="60889"/>
    <lineage>
        <taxon>Eukaryota</taxon>
        <taxon>Metazoa</taxon>
        <taxon>Ecdysozoa</taxon>
        <taxon>Arthropoda</taxon>
        <taxon>Hexapoda</taxon>
        <taxon>Insecta</taxon>
        <taxon>Pterygota</taxon>
        <taxon>Neoptera</taxon>
        <taxon>Endopterygota</taxon>
        <taxon>Hymenoptera</taxon>
        <taxon>Apocrita</taxon>
        <taxon>Aculeata</taxon>
        <taxon>Apoidea</taxon>
        <taxon>Anthophila</taxon>
        <taxon>Apidae</taxon>
        <taxon>Melipona</taxon>
    </lineage>
</organism>
<reference evidence="2" key="1">
    <citation type="submission" date="2021-10" db="EMBL/GenBank/DDBJ databases">
        <title>Melipona bicolor Genome sequencing and assembly.</title>
        <authorList>
            <person name="Araujo N.S."/>
            <person name="Arias M.C."/>
        </authorList>
    </citation>
    <scope>NUCLEOTIDE SEQUENCE</scope>
    <source>
        <strain evidence="2">USP_2M_L1-L4_2017</strain>
        <tissue evidence="2">Whole body</tissue>
    </source>
</reference>
<evidence type="ECO:0000256" key="1">
    <source>
        <dbReference type="SAM" id="MobiDB-lite"/>
    </source>
</evidence>